<keyword evidence="4" id="KW-0539">Nucleus</keyword>
<reference evidence="7" key="1">
    <citation type="submission" date="2023-02" db="EMBL/GenBank/DDBJ databases">
        <title>Genome of toxic invasive species Heracleum sosnowskyi carries increased number of genes despite the absence of recent whole-genome duplications.</title>
        <authorList>
            <person name="Schelkunov M."/>
            <person name="Shtratnikova V."/>
            <person name="Makarenko M."/>
            <person name="Klepikova A."/>
            <person name="Omelchenko D."/>
            <person name="Novikova G."/>
            <person name="Obukhova E."/>
            <person name="Bogdanov V."/>
            <person name="Penin A."/>
            <person name="Logacheva M."/>
        </authorList>
    </citation>
    <scope>NUCLEOTIDE SEQUENCE</scope>
    <source>
        <strain evidence="7">Hsosn_3</strain>
        <tissue evidence="7">Leaf</tissue>
    </source>
</reference>
<keyword evidence="3" id="KW-0963">Cytoplasm</keyword>
<reference evidence="7" key="2">
    <citation type="submission" date="2023-05" db="EMBL/GenBank/DDBJ databases">
        <authorList>
            <person name="Schelkunov M.I."/>
        </authorList>
    </citation>
    <scope>NUCLEOTIDE SEQUENCE</scope>
    <source>
        <strain evidence="7">Hsosn_3</strain>
        <tissue evidence="7">Leaf</tissue>
    </source>
</reference>
<feature type="region of interest" description="Disordered" evidence="5">
    <location>
        <begin position="1"/>
        <end position="39"/>
    </location>
</feature>
<dbReference type="InterPro" id="IPR019191">
    <property type="entry name" value="Essential_protein_Yae1_N"/>
</dbReference>
<evidence type="ECO:0000313" key="7">
    <source>
        <dbReference type="EMBL" id="KAK1393590.1"/>
    </source>
</evidence>
<dbReference type="Pfam" id="PF09811">
    <property type="entry name" value="Yae1_N"/>
    <property type="match status" value="1"/>
</dbReference>
<evidence type="ECO:0000256" key="3">
    <source>
        <dbReference type="ARBA" id="ARBA00022490"/>
    </source>
</evidence>
<gene>
    <name evidence="7" type="ORF">POM88_012646</name>
</gene>
<dbReference type="PANTHER" id="PTHR18829:SF0">
    <property type="entry name" value="PROTEIN YAE1 HOMOLOG"/>
    <property type="match status" value="1"/>
</dbReference>
<sequence length="215" mass="23709">MTSRIADELYSESSEQSNGGMGSQSSTVGNSSDCLGDELWNEDGFSWNASDSDVENASDLDREWQSRRDQFHTIGYRDGLIAGKEASAQEGFNTGFSESVFVGYKWGLVRGVTSALASLSDAVGKVLVKSKEKRNKFLHLQKSVDSISTSDALKLFHDDLFNNVEKEKQCGMSTSHKDEEHVPGSNDNILETYFKEIQELFPGSPALEVDLETSK</sequence>
<keyword evidence="8" id="KW-1185">Reference proteome</keyword>
<feature type="domain" description="Essential protein Yae1 N-terminal" evidence="6">
    <location>
        <begin position="75"/>
        <end position="112"/>
    </location>
</feature>
<dbReference type="Proteomes" id="UP001237642">
    <property type="component" value="Unassembled WGS sequence"/>
</dbReference>
<dbReference type="AlphaFoldDB" id="A0AAD8IX48"/>
<accession>A0AAD8IX48</accession>
<evidence type="ECO:0000256" key="5">
    <source>
        <dbReference type="SAM" id="MobiDB-lite"/>
    </source>
</evidence>
<evidence type="ECO:0000256" key="1">
    <source>
        <dbReference type="ARBA" id="ARBA00004123"/>
    </source>
</evidence>
<feature type="compositionally biased region" description="Polar residues" evidence="5">
    <location>
        <begin position="11"/>
        <end position="33"/>
    </location>
</feature>
<evidence type="ECO:0000256" key="4">
    <source>
        <dbReference type="ARBA" id="ARBA00023242"/>
    </source>
</evidence>
<organism evidence="7 8">
    <name type="scientific">Heracleum sosnowskyi</name>
    <dbReference type="NCBI Taxonomy" id="360622"/>
    <lineage>
        <taxon>Eukaryota</taxon>
        <taxon>Viridiplantae</taxon>
        <taxon>Streptophyta</taxon>
        <taxon>Embryophyta</taxon>
        <taxon>Tracheophyta</taxon>
        <taxon>Spermatophyta</taxon>
        <taxon>Magnoliopsida</taxon>
        <taxon>eudicotyledons</taxon>
        <taxon>Gunneridae</taxon>
        <taxon>Pentapetalae</taxon>
        <taxon>asterids</taxon>
        <taxon>campanulids</taxon>
        <taxon>Apiales</taxon>
        <taxon>Apiaceae</taxon>
        <taxon>Apioideae</taxon>
        <taxon>apioid superclade</taxon>
        <taxon>Tordylieae</taxon>
        <taxon>Tordyliinae</taxon>
        <taxon>Heracleum</taxon>
    </lineage>
</organism>
<proteinExistence type="predicted"/>
<dbReference type="PANTHER" id="PTHR18829">
    <property type="entry name" value="PROTEIN YAE1 HOMOLOG"/>
    <property type="match status" value="1"/>
</dbReference>
<name>A0AAD8IX48_9APIA</name>
<dbReference type="EMBL" id="JAUIZM010000003">
    <property type="protein sequence ID" value="KAK1393590.1"/>
    <property type="molecule type" value="Genomic_DNA"/>
</dbReference>
<protein>
    <submittedName>
        <fullName evidence="7">Essential protein Yae1, N-terminal</fullName>
    </submittedName>
</protein>
<evidence type="ECO:0000259" key="6">
    <source>
        <dbReference type="Pfam" id="PF09811"/>
    </source>
</evidence>
<comment type="caution">
    <text evidence="7">The sequence shown here is derived from an EMBL/GenBank/DDBJ whole genome shotgun (WGS) entry which is preliminary data.</text>
</comment>
<dbReference type="GO" id="GO:0005737">
    <property type="term" value="C:cytoplasm"/>
    <property type="evidence" value="ECO:0007669"/>
    <property type="project" value="UniProtKB-SubCell"/>
</dbReference>
<evidence type="ECO:0000256" key="2">
    <source>
        <dbReference type="ARBA" id="ARBA00004496"/>
    </source>
</evidence>
<dbReference type="GO" id="GO:0005634">
    <property type="term" value="C:nucleus"/>
    <property type="evidence" value="ECO:0007669"/>
    <property type="project" value="UniProtKB-SubCell"/>
</dbReference>
<evidence type="ECO:0000313" key="8">
    <source>
        <dbReference type="Proteomes" id="UP001237642"/>
    </source>
</evidence>
<dbReference type="InterPro" id="IPR038881">
    <property type="entry name" value="Yae1-like"/>
</dbReference>
<comment type="subcellular location">
    <subcellularLocation>
        <location evidence="2">Cytoplasm</location>
    </subcellularLocation>
    <subcellularLocation>
        <location evidence="1">Nucleus</location>
    </subcellularLocation>
</comment>